<gene>
    <name evidence="2" type="ORF">GCM10009864_77070</name>
</gene>
<proteinExistence type="predicted"/>
<organism evidence="2 3">
    <name type="scientific">Streptomyces lunalinharesii</name>
    <dbReference type="NCBI Taxonomy" id="333384"/>
    <lineage>
        <taxon>Bacteria</taxon>
        <taxon>Bacillati</taxon>
        <taxon>Actinomycetota</taxon>
        <taxon>Actinomycetes</taxon>
        <taxon>Kitasatosporales</taxon>
        <taxon>Streptomycetaceae</taxon>
        <taxon>Streptomyces</taxon>
    </lineage>
</organism>
<evidence type="ECO:0000313" key="2">
    <source>
        <dbReference type="EMBL" id="GAA2691322.1"/>
    </source>
</evidence>
<dbReference type="EMBL" id="BAAARK010000055">
    <property type="protein sequence ID" value="GAA2691322.1"/>
    <property type="molecule type" value="Genomic_DNA"/>
</dbReference>
<evidence type="ECO:0000256" key="1">
    <source>
        <dbReference type="SAM" id="MobiDB-lite"/>
    </source>
</evidence>
<feature type="compositionally biased region" description="Low complexity" evidence="1">
    <location>
        <begin position="39"/>
        <end position="48"/>
    </location>
</feature>
<dbReference type="Proteomes" id="UP001500994">
    <property type="component" value="Unassembled WGS sequence"/>
</dbReference>
<feature type="region of interest" description="Disordered" evidence="1">
    <location>
        <begin position="39"/>
        <end position="82"/>
    </location>
</feature>
<protein>
    <submittedName>
        <fullName evidence="2">Uncharacterized protein</fullName>
    </submittedName>
</protein>
<name>A0ABP6FF91_9ACTN</name>
<sequence>MTDRCAPCGTKCGHSLTKLPKVPGWGIFGTTVPAAARPGAARRSAGASERWAGPAEPGPVWPGPARKRFPGTTPAPIASSQD</sequence>
<evidence type="ECO:0000313" key="3">
    <source>
        <dbReference type="Proteomes" id="UP001500994"/>
    </source>
</evidence>
<accession>A0ABP6FF91</accession>
<reference evidence="3" key="1">
    <citation type="journal article" date="2019" name="Int. J. Syst. Evol. Microbiol.">
        <title>The Global Catalogue of Microorganisms (GCM) 10K type strain sequencing project: providing services to taxonomists for standard genome sequencing and annotation.</title>
        <authorList>
            <consortium name="The Broad Institute Genomics Platform"/>
            <consortium name="The Broad Institute Genome Sequencing Center for Infectious Disease"/>
            <person name="Wu L."/>
            <person name="Ma J."/>
        </authorList>
    </citation>
    <scope>NUCLEOTIDE SEQUENCE [LARGE SCALE GENOMIC DNA]</scope>
    <source>
        <strain evidence="3">JCM 16374</strain>
    </source>
</reference>
<keyword evidence="3" id="KW-1185">Reference proteome</keyword>
<comment type="caution">
    <text evidence="2">The sequence shown here is derived from an EMBL/GenBank/DDBJ whole genome shotgun (WGS) entry which is preliminary data.</text>
</comment>